<gene>
    <name evidence="7" type="ORF">METZ01_LOCUS252159</name>
</gene>
<dbReference type="SUPFAM" id="SSF53383">
    <property type="entry name" value="PLP-dependent transferases"/>
    <property type="match status" value="1"/>
</dbReference>
<protein>
    <recommendedName>
        <fullName evidence="6">Aminotransferase class I/classII large domain-containing protein</fullName>
    </recommendedName>
</protein>
<evidence type="ECO:0000256" key="3">
    <source>
        <dbReference type="ARBA" id="ARBA00022576"/>
    </source>
</evidence>
<evidence type="ECO:0000259" key="6">
    <source>
        <dbReference type="Pfam" id="PF00155"/>
    </source>
</evidence>
<organism evidence="7">
    <name type="scientific">marine metagenome</name>
    <dbReference type="NCBI Taxonomy" id="408172"/>
    <lineage>
        <taxon>unclassified sequences</taxon>
        <taxon>metagenomes</taxon>
        <taxon>ecological metagenomes</taxon>
    </lineage>
</organism>
<sequence>MNKFIKDQIIKLKPSATLAINEESNRLKKSGKKVYKFGFGQSPFPIPKSVVSALKVNADKHTYLPMQGLEELRSAIASYLKKNNNNDFEKEDIVIGPGTKELMLLTQIIFQGEVLLPAPSWVSYQPQAFIAKNKVHWIQTTSNSNWFPTAEQLEDKIKSIKNKNLLLFINSPNNPSGTVCKNLQEIAEIAKKYKLIILSDEIYSQLTFDDQYKSISNFYPEGTIVSTGLSKWCGAGGWRLGFFAIPNQLRELKNSLKILCSESFTSVSAPIQYAAVEAYKGDHSAYLTAVKKILSFTGNYVYENLKSNTINVTKSEGGFYLFPEFSKAKFLSSSEMCKDILNKTGVALLPGSDFGLDSKKMIARLSYTDFDGANFLKYTLGSKKLDNADLKKYAPNIVDGVSALKEWSNSL</sequence>
<proteinExistence type="inferred from homology"/>
<keyword evidence="4" id="KW-0808">Transferase</keyword>
<dbReference type="PANTHER" id="PTHR46383:SF1">
    <property type="entry name" value="ASPARTATE AMINOTRANSFERASE"/>
    <property type="match status" value="1"/>
</dbReference>
<dbReference type="InterPro" id="IPR015424">
    <property type="entry name" value="PyrdxlP-dep_Trfase"/>
</dbReference>
<dbReference type="GO" id="GO:0006520">
    <property type="term" value="P:amino acid metabolic process"/>
    <property type="evidence" value="ECO:0007669"/>
    <property type="project" value="InterPro"/>
</dbReference>
<dbReference type="InterPro" id="IPR015421">
    <property type="entry name" value="PyrdxlP-dep_Trfase_major"/>
</dbReference>
<reference evidence="7" key="1">
    <citation type="submission" date="2018-05" db="EMBL/GenBank/DDBJ databases">
        <authorList>
            <person name="Lanie J.A."/>
            <person name="Ng W.-L."/>
            <person name="Kazmierczak K.M."/>
            <person name="Andrzejewski T.M."/>
            <person name="Davidsen T.M."/>
            <person name="Wayne K.J."/>
            <person name="Tettelin H."/>
            <person name="Glass J.I."/>
            <person name="Rusch D."/>
            <person name="Podicherti R."/>
            <person name="Tsui H.-C.T."/>
            <person name="Winkler M.E."/>
        </authorList>
    </citation>
    <scope>NUCLEOTIDE SEQUENCE</scope>
</reference>
<dbReference type="AlphaFoldDB" id="A0A382IJ07"/>
<dbReference type="GO" id="GO:0030170">
    <property type="term" value="F:pyridoxal phosphate binding"/>
    <property type="evidence" value="ECO:0007669"/>
    <property type="project" value="InterPro"/>
</dbReference>
<evidence type="ECO:0000256" key="2">
    <source>
        <dbReference type="ARBA" id="ARBA00007441"/>
    </source>
</evidence>
<evidence type="ECO:0000256" key="4">
    <source>
        <dbReference type="ARBA" id="ARBA00022679"/>
    </source>
</evidence>
<evidence type="ECO:0000313" key="7">
    <source>
        <dbReference type="EMBL" id="SVB99305.1"/>
    </source>
</evidence>
<accession>A0A382IJ07</accession>
<dbReference type="InterPro" id="IPR004839">
    <property type="entry name" value="Aminotransferase_I/II_large"/>
</dbReference>
<comment type="similarity">
    <text evidence="2">Belongs to the class-I pyridoxal-phosphate-dependent aminotransferase family.</text>
</comment>
<dbReference type="Pfam" id="PF00155">
    <property type="entry name" value="Aminotran_1_2"/>
    <property type="match status" value="1"/>
</dbReference>
<keyword evidence="3" id="KW-0032">Aminotransferase</keyword>
<comment type="cofactor">
    <cofactor evidence="1">
        <name>pyridoxal 5'-phosphate</name>
        <dbReference type="ChEBI" id="CHEBI:597326"/>
    </cofactor>
</comment>
<keyword evidence="5" id="KW-0663">Pyridoxal phosphate</keyword>
<dbReference type="InterPro" id="IPR015422">
    <property type="entry name" value="PyrdxlP-dep_Trfase_small"/>
</dbReference>
<dbReference type="PANTHER" id="PTHR46383">
    <property type="entry name" value="ASPARTATE AMINOTRANSFERASE"/>
    <property type="match status" value="1"/>
</dbReference>
<dbReference type="InterPro" id="IPR004838">
    <property type="entry name" value="NHTrfase_class1_PyrdxlP-BS"/>
</dbReference>
<feature type="domain" description="Aminotransferase class I/classII large" evidence="6">
    <location>
        <begin position="33"/>
        <end position="365"/>
    </location>
</feature>
<dbReference type="Gene3D" id="3.90.1150.10">
    <property type="entry name" value="Aspartate Aminotransferase, domain 1"/>
    <property type="match status" value="1"/>
</dbReference>
<dbReference type="PROSITE" id="PS00105">
    <property type="entry name" value="AA_TRANSFER_CLASS_1"/>
    <property type="match status" value="1"/>
</dbReference>
<dbReference type="CDD" id="cd00609">
    <property type="entry name" value="AAT_like"/>
    <property type="match status" value="1"/>
</dbReference>
<dbReference type="GO" id="GO:0008483">
    <property type="term" value="F:transaminase activity"/>
    <property type="evidence" value="ECO:0007669"/>
    <property type="project" value="UniProtKB-KW"/>
</dbReference>
<name>A0A382IJ07_9ZZZZ</name>
<evidence type="ECO:0000256" key="1">
    <source>
        <dbReference type="ARBA" id="ARBA00001933"/>
    </source>
</evidence>
<dbReference type="InterPro" id="IPR050596">
    <property type="entry name" value="AspAT/PAT-like"/>
</dbReference>
<dbReference type="EMBL" id="UINC01067547">
    <property type="protein sequence ID" value="SVB99305.1"/>
    <property type="molecule type" value="Genomic_DNA"/>
</dbReference>
<dbReference type="Gene3D" id="3.40.640.10">
    <property type="entry name" value="Type I PLP-dependent aspartate aminotransferase-like (Major domain)"/>
    <property type="match status" value="1"/>
</dbReference>
<evidence type="ECO:0000256" key="5">
    <source>
        <dbReference type="ARBA" id="ARBA00022898"/>
    </source>
</evidence>